<evidence type="ECO:0000313" key="11">
    <source>
        <dbReference type="EMBL" id="PAA64376.1"/>
    </source>
</evidence>
<dbReference type="SUPFAM" id="SSF103196">
    <property type="entry name" value="Roadblock/LC7 domain"/>
    <property type="match status" value="1"/>
</dbReference>
<dbReference type="AlphaFoldDB" id="A0A267ESE5"/>
<keyword evidence="14" id="KW-1185">Reference proteome</keyword>
<gene>
    <name evidence="13" type="ORF">BOX15_Mlig013429g2</name>
    <name evidence="11" type="ORF">BOX15_Mlig013429g3</name>
    <name evidence="12" type="ORF">BOX15_Mlig013429g6</name>
</gene>
<dbReference type="EMBL" id="NIVC01000173">
    <property type="protein sequence ID" value="PAA88830.1"/>
    <property type="molecule type" value="Genomic_DNA"/>
</dbReference>
<keyword evidence="3" id="KW-0813">Transport</keyword>
<evidence type="ECO:0000256" key="6">
    <source>
        <dbReference type="ARBA" id="ARBA00023017"/>
    </source>
</evidence>
<dbReference type="GO" id="GO:0007018">
    <property type="term" value="P:microtubule-based movement"/>
    <property type="evidence" value="ECO:0007669"/>
    <property type="project" value="InterPro"/>
</dbReference>
<dbReference type="Proteomes" id="UP000215902">
    <property type="component" value="Unassembled WGS sequence"/>
</dbReference>
<keyword evidence="8" id="KW-0206">Cytoskeleton</keyword>
<evidence type="ECO:0000313" key="13">
    <source>
        <dbReference type="EMBL" id="PAA88830.1"/>
    </source>
</evidence>
<keyword evidence="4" id="KW-0963">Cytoplasm</keyword>
<evidence type="ECO:0000256" key="5">
    <source>
        <dbReference type="ARBA" id="ARBA00022701"/>
    </source>
</evidence>
<evidence type="ECO:0000256" key="2">
    <source>
        <dbReference type="ARBA" id="ARBA00007191"/>
    </source>
</evidence>
<dbReference type="GO" id="GO:0005868">
    <property type="term" value="C:cytoplasmic dynein complex"/>
    <property type="evidence" value="ECO:0007669"/>
    <property type="project" value="InterPro"/>
</dbReference>
<comment type="subcellular location">
    <subcellularLocation>
        <location evidence="1">Cytoplasm</location>
        <location evidence="1">Cytoskeleton</location>
    </subcellularLocation>
</comment>
<dbReference type="Gene3D" id="3.30.450.30">
    <property type="entry name" value="Dynein light chain 2a, cytoplasmic"/>
    <property type="match status" value="1"/>
</dbReference>
<keyword evidence="6" id="KW-0243">Dynein</keyword>
<dbReference type="SMART" id="SM00960">
    <property type="entry name" value="Robl_LC7"/>
    <property type="match status" value="1"/>
</dbReference>
<evidence type="ECO:0000256" key="1">
    <source>
        <dbReference type="ARBA" id="ARBA00004245"/>
    </source>
</evidence>
<feature type="non-terminal residue" evidence="11">
    <location>
        <position position="1"/>
    </location>
</feature>
<evidence type="ECO:0000256" key="7">
    <source>
        <dbReference type="ARBA" id="ARBA00023175"/>
    </source>
</evidence>
<comment type="caution">
    <text evidence="11">The sequence shown here is derived from an EMBL/GenBank/DDBJ whole genome shotgun (WGS) entry which is preliminary data.</text>
</comment>
<comment type="function">
    <text evidence="9">Acts as one of several non-catalytic accessory components of the cytoplasmic dynein 1 complex that are thought to be involved in linking dynein to cargos and to adapter proteins that regulate dynein function. Cytoplasmic dynein 1 acts as a motor for the intracellular retrograde motility of vesicles and organelles along microtubules.</text>
</comment>
<dbReference type="EMBL" id="NIVC01001757">
    <property type="protein sequence ID" value="PAA64376.1"/>
    <property type="molecule type" value="Genomic_DNA"/>
</dbReference>
<protein>
    <recommendedName>
        <fullName evidence="10">Roadblock/LAMTOR2 domain-containing protein</fullName>
    </recommendedName>
</protein>
<evidence type="ECO:0000313" key="14">
    <source>
        <dbReference type="Proteomes" id="UP000215902"/>
    </source>
</evidence>
<sequence>TFKRIQSHKGVTGVIIVNYDGIPIRSTFSDTSLTVQYCSLIQQLALKARSVVRDLDPSNDLVFLRLRSRKNEIMVAPDQDYLLVVVQEPSDQP</sequence>
<dbReference type="InterPro" id="IPR004942">
    <property type="entry name" value="Roadblock/LAMTOR2_dom"/>
</dbReference>
<name>A0A267ESE5_9PLAT</name>
<feature type="domain" description="Roadblock/LAMTOR2" evidence="10">
    <location>
        <begin position="1"/>
        <end position="87"/>
    </location>
</feature>
<accession>A0A267ESE5</accession>
<dbReference type="GO" id="GO:0005874">
    <property type="term" value="C:microtubule"/>
    <property type="evidence" value="ECO:0007669"/>
    <property type="project" value="UniProtKB-KW"/>
</dbReference>
<evidence type="ECO:0000256" key="3">
    <source>
        <dbReference type="ARBA" id="ARBA00022448"/>
    </source>
</evidence>
<evidence type="ECO:0000259" key="10">
    <source>
        <dbReference type="SMART" id="SM00960"/>
    </source>
</evidence>
<proteinExistence type="inferred from homology"/>
<dbReference type="EMBL" id="NIVC01000436">
    <property type="protein sequence ID" value="PAA83022.1"/>
    <property type="molecule type" value="Genomic_DNA"/>
</dbReference>
<dbReference type="InterPro" id="IPR016561">
    <property type="entry name" value="DYNLRB1/2"/>
</dbReference>
<organism evidence="11 14">
    <name type="scientific">Macrostomum lignano</name>
    <dbReference type="NCBI Taxonomy" id="282301"/>
    <lineage>
        <taxon>Eukaryota</taxon>
        <taxon>Metazoa</taxon>
        <taxon>Spiralia</taxon>
        <taxon>Lophotrochozoa</taxon>
        <taxon>Platyhelminthes</taxon>
        <taxon>Rhabditophora</taxon>
        <taxon>Macrostomorpha</taxon>
        <taxon>Macrostomida</taxon>
        <taxon>Macrostomidae</taxon>
        <taxon>Macrostomum</taxon>
    </lineage>
</organism>
<dbReference type="STRING" id="282301.A0A267ESE5"/>
<evidence type="ECO:0000256" key="8">
    <source>
        <dbReference type="ARBA" id="ARBA00023212"/>
    </source>
</evidence>
<dbReference type="FunFam" id="3.30.450.30:FF:000009">
    <property type="entry name" value="Dynein light chain roadblock"/>
    <property type="match status" value="1"/>
</dbReference>
<keyword evidence="5" id="KW-0493">Microtubule</keyword>
<dbReference type="Pfam" id="PF03259">
    <property type="entry name" value="Robl_LC7"/>
    <property type="match status" value="1"/>
</dbReference>
<comment type="similarity">
    <text evidence="2">Belongs to the GAMAD family.</text>
</comment>
<dbReference type="PIRSF" id="PIRSF009998">
    <property type="entry name" value="DLC7"/>
    <property type="match status" value="1"/>
</dbReference>
<reference evidence="11 14" key="1">
    <citation type="submission" date="2017-06" db="EMBL/GenBank/DDBJ databases">
        <title>A platform for efficient transgenesis in Macrostomum lignano, a flatworm model organism for stem cell research.</title>
        <authorList>
            <person name="Berezikov E."/>
        </authorList>
    </citation>
    <scope>NUCLEOTIDE SEQUENCE [LARGE SCALE GENOMIC DNA]</scope>
    <source>
        <strain evidence="11">DV1</strain>
        <tissue evidence="11">Whole organism</tissue>
    </source>
</reference>
<dbReference type="PANTHER" id="PTHR10779">
    <property type="entry name" value="DYNEIN LIGHT CHAIN ROADBLOCK"/>
    <property type="match status" value="1"/>
</dbReference>
<evidence type="ECO:0000313" key="12">
    <source>
        <dbReference type="EMBL" id="PAA83022.1"/>
    </source>
</evidence>
<dbReference type="OrthoDB" id="9985637at2759"/>
<evidence type="ECO:0000256" key="9">
    <source>
        <dbReference type="ARBA" id="ARBA00025362"/>
    </source>
</evidence>
<keyword evidence="7" id="KW-0505">Motor protein</keyword>
<evidence type="ECO:0000256" key="4">
    <source>
        <dbReference type="ARBA" id="ARBA00022490"/>
    </source>
</evidence>